<dbReference type="Proteomes" id="UP001204953">
    <property type="component" value="Unassembled WGS sequence"/>
</dbReference>
<protein>
    <submittedName>
        <fullName evidence="1">DUF4278 domain-containing protein</fullName>
    </submittedName>
</protein>
<keyword evidence="2" id="KW-1185">Reference proteome</keyword>
<dbReference type="RefSeq" id="WP_254009705.1">
    <property type="nucleotide sequence ID" value="NZ_JAMZMM010000001.1"/>
</dbReference>
<comment type="caution">
    <text evidence="1">The sequence shown here is derived from an EMBL/GenBank/DDBJ whole genome shotgun (WGS) entry which is preliminary data.</text>
</comment>
<evidence type="ECO:0000313" key="1">
    <source>
        <dbReference type="EMBL" id="MCP2726883.1"/>
    </source>
</evidence>
<gene>
    <name evidence="1" type="ORF">NJ959_00115</name>
</gene>
<name>A0AAE3KLP8_9CYAN</name>
<dbReference type="AlphaFoldDB" id="A0AAE3KLP8"/>
<proteinExistence type="predicted"/>
<evidence type="ECO:0000313" key="2">
    <source>
        <dbReference type="Proteomes" id="UP001204953"/>
    </source>
</evidence>
<organism evidence="1 2">
    <name type="scientific">Limnofasciculus baicalensis BBK-W-15</name>
    <dbReference type="NCBI Taxonomy" id="2699891"/>
    <lineage>
        <taxon>Bacteria</taxon>
        <taxon>Bacillati</taxon>
        <taxon>Cyanobacteriota</taxon>
        <taxon>Cyanophyceae</taxon>
        <taxon>Coleofasciculales</taxon>
        <taxon>Coleofasciculaceae</taxon>
        <taxon>Limnofasciculus</taxon>
        <taxon>Limnofasciculus baicalensis</taxon>
    </lineage>
</organism>
<dbReference type="Pfam" id="PF14105">
    <property type="entry name" value="DUF4278"/>
    <property type="match status" value="1"/>
</dbReference>
<accession>A0AAE3KLP8</accession>
<sequence>MNLSYQGGNYETTPSLEIAEGELGGIYRGQPWQFHYPRHIREPLTVDRKQYRGISYLMGKLKVADSVPVEEAVANGATKLWFTHNQQHQEVNQITNNHLRNIQRALEHRLKIAKEKGDGNLVAILEKESEQIVFTF</sequence>
<dbReference type="InterPro" id="IPR025458">
    <property type="entry name" value="DUF4278"/>
</dbReference>
<reference evidence="1" key="1">
    <citation type="submission" date="2022-06" db="EMBL/GenBank/DDBJ databases">
        <title>New cyanobacteria of genus Symplocastrum in benthos of Lake Baikal.</title>
        <authorList>
            <person name="Sorokovikova E."/>
            <person name="Tikhonova I."/>
            <person name="Krasnopeev A."/>
            <person name="Evseev P."/>
            <person name="Gladkikh A."/>
            <person name="Belykh O."/>
        </authorList>
    </citation>
    <scope>NUCLEOTIDE SEQUENCE</scope>
    <source>
        <strain evidence="1">BBK-W-15</strain>
    </source>
</reference>
<dbReference type="EMBL" id="JAMZMM010000001">
    <property type="protein sequence ID" value="MCP2726883.1"/>
    <property type="molecule type" value="Genomic_DNA"/>
</dbReference>